<dbReference type="AlphaFoldDB" id="D6WY30"/>
<dbReference type="EMBL" id="KQ971362">
    <property type="protein sequence ID" value="EFA08939.1"/>
    <property type="molecule type" value="Genomic_DNA"/>
</dbReference>
<evidence type="ECO:0000313" key="3">
    <source>
        <dbReference type="Proteomes" id="UP000007266"/>
    </source>
</evidence>
<dbReference type="InParanoid" id="D6WY30"/>
<evidence type="ECO:0000256" key="1">
    <source>
        <dbReference type="SAM" id="SignalP"/>
    </source>
</evidence>
<dbReference type="Proteomes" id="UP000007266">
    <property type="component" value="Linkage group 8"/>
</dbReference>
<sequence length="249" mass="28745">MKIQFLVFCVLCAVEAQNYVPVIENGVPVDTPEVQAAKAAHFEAYKRAKILAAKKPSTGKYKEYKVAKNPQTQYQQEQYQQQQYQQRYYQPAHYENHVVYGEPEHQHFAFGSYSSEIPDLHHVRARRSARHYPEETPEVQAARFQHLLAHASVHEDDDEEQYPSYHDGPYHIPVITKKGVPVDTPEVREARQQHLLAHHLANIGVKYAGGYSHYVPVIAPDGAPFDTPEVYAERARHLFVHHQEKHAEY</sequence>
<gene>
    <name evidence="2" type="primary">AUGUSTUS-3.0.2_06646</name>
    <name evidence="2" type="ORF">TcasGA2_TC006646</name>
</gene>
<reference evidence="2 3" key="1">
    <citation type="journal article" date="2008" name="Nature">
        <title>The genome of the model beetle and pest Tribolium castaneum.</title>
        <authorList>
            <consortium name="Tribolium Genome Sequencing Consortium"/>
            <person name="Richards S."/>
            <person name="Gibbs R.A."/>
            <person name="Weinstock G.M."/>
            <person name="Brown S.J."/>
            <person name="Denell R."/>
            <person name="Beeman R.W."/>
            <person name="Gibbs R."/>
            <person name="Beeman R.W."/>
            <person name="Brown S.J."/>
            <person name="Bucher G."/>
            <person name="Friedrich M."/>
            <person name="Grimmelikhuijzen C.J."/>
            <person name="Klingler M."/>
            <person name="Lorenzen M."/>
            <person name="Richards S."/>
            <person name="Roth S."/>
            <person name="Schroder R."/>
            <person name="Tautz D."/>
            <person name="Zdobnov E.M."/>
            <person name="Muzny D."/>
            <person name="Gibbs R.A."/>
            <person name="Weinstock G.M."/>
            <person name="Attaway T."/>
            <person name="Bell S."/>
            <person name="Buhay C.J."/>
            <person name="Chandrabose M.N."/>
            <person name="Chavez D."/>
            <person name="Clerk-Blankenburg K.P."/>
            <person name="Cree A."/>
            <person name="Dao M."/>
            <person name="Davis C."/>
            <person name="Chacko J."/>
            <person name="Dinh H."/>
            <person name="Dugan-Rocha S."/>
            <person name="Fowler G."/>
            <person name="Garner T.T."/>
            <person name="Garnes J."/>
            <person name="Gnirke A."/>
            <person name="Hawes A."/>
            <person name="Hernandez J."/>
            <person name="Hines S."/>
            <person name="Holder M."/>
            <person name="Hume J."/>
            <person name="Jhangiani S.N."/>
            <person name="Joshi V."/>
            <person name="Khan Z.M."/>
            <person name="Jackson L."/>
            <person name="Kovar C."/>
            <person name="Kowis A."/>
            <person name="Lee S."/>
            <person name="Lewis L.R."/>
            <person name="Margolis J."/>
            <person name="Morgan M."/>
            <person name="Nazareth L.V."/>
            <person name="Nguyen N."/>
            <person name="Okwuonu G."/>
            <person name="Parker D."/>
            <person name="Richards S."/>
            <person name="Ruiz S.J."/>
            <person name="Santibanez J."/>
            <person name="Savard J."/>
            <person name="Scherer S.E."/>
            <person name="Schneider B."/>
            <person name="Sodergren E."/>
            <person name="Tautz D."/>
            <person name="Vattahil S."/>
            <person name="Villasana D."/>
            <person name="White C.S."/>
            <person name="Wright R."/>
            <person name="Park Y."/>
            <person name="Beeman R.W."/>
            <person name="Lord J."/>
            <person name="Oppert B."/>
            <person name="Lorenzen M."/>
            <person name="Brown S."/>
            <person name="Wang L."/>
            <person name="Savard J."/>
            <person name="Tautz D."/>
            <person name="Richards S."/>
            <person name="Weinstock G."/>
            <person name="Gibbs R.A."/>
            <person name="Liu Y."/>
            <person name="Worley K."/>
            <person name="Weinstock G."/>
            <person name="Elsik C.G."/>
            <person name="Reese J.T."/>
            <person name="Elhaik E."/>
            <person name="Landan G."/>
            <person name="Graur D."/>
            <person name="Arensburger P."/>
            <person name="Atkinson P."/>
            <person name="Beeman R.W."/>
            <person name="Beidler J."/>
            <person name="Brown S.J."/>
            <person name="Demuth J.P."/>
            <person name="Drury D.W."/>
            <person name="Du Y.Z."/>
            <person name="Fujiwara H."/>
            <person name="Lorenzen M."/>
            <person name="Maselli V."/>
            <person name="Osanai M."/>
            <person name="Park Y."/>
            <person name="Robertson H.M."/>
            <person name="Tu Z."/>
            <person name="Wang J.J."/>
            <person name="Wang S."/>
            <person name="Richards S."/>
            <person name="Song H."/>
            <person name="Zhang L."/>
            <person name="Sodergren E."/>
            <person name="Werner D."/>
            <person name="Stanke M."/>
            <person name="Morgenstern B."/>
            <person name="Solovyev V."/>
            <person name="Kosarev P."/>
            <person name="Brown G."/>
            <person name="Chen H.C."/>
            <person name="Ermolaeva O."/>
            <person name="Hlavina W."/>
            <person name="Kapustin Y."/>
            <person name="Kiryutin B."/>
            <person name="Kitts P."/>
            <person name="Maglott D."/>
            <person name="Pruitt K."/>
            <person name="Sapojnikov V."/>
            <person name="Souvorov A."/>
            <person name="Mackey A.J."/>
            <person name="Waterhouse R.M."/>
            <person name="Wyder S."/>
            <person name="Zdobnov E.M."/>
            <person name="Zdobnov E.M."/>
            <person name="Wyder S."/>
            <person name="Kriventseva E.V."/>
            <person name="Kadowaki T."/>
            <person name="Bork P."/>
            <person name="Aranda M."/>
            <person name="Bao R."/>
            <person name="Beermann A."/>
            <person name="Berns N."/>
            <person name="Bolognesi R."/>
            <person name="Bonneton F."/>
            <person name="Bopp D."/>
            <person name="Brown S.J."/>
            <person name="Bucher G."/>
            <person name="Butts T."/>
            <person name="Chaumot A."/>
            <person name="Denell R.E."/>
            <person name="Ferrier D.E."/>
            <person name="Friedrich M."/>
            <person name="Gordon C.M."/>
            <person name="Jindra M."/>
            <person name="Klingler M."/>
            <person name="Lan Q."/>
            <person name="Lattorff H.M."/>
            <person name="Laudet V."/>
            <person name="von Levetsow C."/>
            <person name="Liu Z."/>
            <person name="Lutz R."/>
            <person name="Lynch J.A."/>
            <person name="da Fonseca R.N."/>
            <person name="Posnien N."/>
            <person name="Reuter R."/>
            <person name="Roth S."/>
            <person name="Savard J."/>
            <person name="Schinko J.B."/>
            <person name="Schmitt C."/>
            <person name="Schoppmeier M."/>
            <person name="Schroder R."/>
            <person name="Shippy T.D."/>
            <person name="Simonnet F."/>
            <person name="Marques-Souza H."/>
            <person name="Tautz D."/>
            <person name="Tomoyasu Y."/>
            <person name="Trauner J."/>
            <person name="Van der Zee M."/>
            <person name="Vervoort M."/>
            <person name="Wittkopp N."/>
            <person name="Wimmer E.A."/>
            <person name="Yang X."/>
            <person name="Jones A.K."/>
            <person name="Sattelle D.B."/>
            <person name="Ebert P.R."/>
            <person name="Nelson D."/>
            <person name="Scott J.G."/>
            <person name="Beeman R.W."/>
            <person name="Muthukrishnan S."/>
            <person name="Kramer K.J."/>
            <person name="Arakane Y."/>
            <person name="Beeman R.W."/>
            <person name="Zhu Q."/>
            <person name="Hogenkamp D."/>
            <person name="Dixit R."/>
            <person name="Oppert B."/>
            <person name="Jiang H."/>
            <person name="Zou Z."/>
            <person name="Marshall J."/>
            <person name="Elpidina E."/>
            <person name="Vinokurov K."/>
            <person name="Oppert C."/>
            <person name="Zou Z."/>
            <person name="Evans J."/>
            <person name="Lu Z."/>
            <person name="Zhao P."/>
            <person name="Sumathipala N."/>
            <person name="Altincicek B."/>
            <person name="Vilcinskas A."/>
            <person name="Williams M."/>
            <person name="Hultmark D."/>
            <person name="Hetru C."/>
            <person name="Jiang H."/>
            <person name="Grimmelikhuijzen C.J."/>
            <person name="Hauser F."/>
            <person name="Cazzamali G."/>
            <person name="Williamson M."/>
            <person name="Park Y."/>
            <person name="Li B."/>
            <person name="Tanaka Y."/>
            <person name="Predel R."/>
            <person name="Neupert S."/>
            <person name="Schachtner J."/>
            <person name="Verleyen P."/>
            <person name="Raible F."/>
            <person name="Bork P."/>
            <person name="Friedrich M."/>
            <person name="Walden K.K."/>
            <person name="Robertson H.M."/>
            <person name="Angeli S."/>
            <person name="Foret S."/>
            <person name="Bucher G."/>
            <person name="Schuetz S."/>
            <person name="Maleszka R."/>
            <person name="Wimmer E.A."/>
            <person name="Beeman R.W."/>
            <person name="Lorenzen M."/>
            <person name="Tomoyasu Y."/>
            <person name="Miller S.C."/>
            <person name="Grossmann D."/>
            <person name="Bucher G."/>
        </authorList>
    </citation>
    <scope>NUCLEOTIDE SEQUENCE [LARGE SCALE GENOMIC DNA]</scope>
    <source>
        <strain evidence="2 3">Georgia GA2</strain>
    </source>
</reference>
<evidence type="ECO:0000313" key="2">
    <source>
        <dbReference type="EMBL" id="EFA08939.1"/>
    </source>
</evidence>
<keyword evidence="3" id="KW-1185">Reference proteome</keyword>
<feature type="signal peptide" evidence="1">
    <location>
        <begin position="1"/>
        <end position="16"/>
    </location>
</feature>
<dbReference type="OMA" id="PAHYENH"/>
<proteinExistence type="predicted"/>
<organism evidence="2 3">
    <name type="scientific">Tribolium castaneum</name>
    <name type="common">Red flour beetle</name>
    <dbReference type="NCBI Taxonomy" id="7070"/>
    <lineage>
        <taxon>Eukaryota</taxon>
        <taxon>Metazoa</taxon>
        <taxon>Ecdysozoa</taxon>
        <taxon>Arthropoda</taxon>
        <taxon>Hexapoda</taxon>
        <taxon>Insecta</taxon>
        <taxon>Pterygota</taxon>
        <taxon>Neoptera</taxon>
        <taxon>Endopterygota</taxon>
        <taxon>Coleoptera</taxon>
        <taxon>Polyphaga</taxon>
        <taxon>Cucujiformia</taxon>
        <taxon>Tenebrionidae</taxon>
        <taxon>Tenebrionidae incertae sedis</taxon>
        <taxon>Tribolium</taxon>
    </lineage>
</organism>
<dbReference type="STRING" id="7070.D6WY30"/>
<accession>D6WY30</accession>
<feature type="chain" id="PRO_5003089828" evidence="1">
    <location>
        <begin position="17"/>
        <end position="249"/>
    </location>
</feature>
<name>D6WY30_TRICA</name>
<protein>
    <submittedName>
        <fullName evidence="2">Uncharacterized protein</fullName>
    </submittedName>
</protein>
<reference evidence="2 3" key="2">
    <citation type="journal article" date="2010" name="Nucleic Acids Res.">
        <title>BeetleBase in 2010: revisions to provide comprehensive genomic information for Tribolium castaneum.</title>
        <authorList>
            <person name="Kim H.S."/>
            <person name="Murphy T."/>
            <person name="Xia J."/>
            <person name="Caragea D."/>
            <person name="Park Y."/>
            <person name="Beeman R.W."/>
            <person name="Lorenzen M.D."/>
            <person name="Butcher S."/>
            <person name="Manak J.R."/>
            <person name="Brown S.J."/>
        </authorList>
    </citation>
    <scope>GENOME REANNOTATION</scope>
    <source>
        <strain evidence="2 3">Georgia GA2</strain>
    </source>
</reference>
<keyword evidence="1" id="KW-0732">Signal</keyword>
<dbReference type="HOGENOM" id="CLU_1116977_0_0_1"/>
<dbReference type="PhylomeDB" id="D6WY30"/>